<dbReference type="GO" id="GO:0005179">
    <property type="term" value="F:hormone activity"/>
    <property type="evidence" value="ECO:0007669"/>
    <property type="project" value="InterPro"/>
</dbReference>
<comment type="subcellular location">
    <subcellularLocation>
        <location evidence="1">Secreted</location>
    </subcellularLocation>
</comment>
<dbReference type="PROSITE" id="PS00256">
    <property type="entry name" value="AKH"/>
    <property type="match status" value="1"/>
</dbReference>
<evidence type="ECO:0000256" key="7">
    <source>
        <dbReference type="SAM" id="SignalP"/>
    </source>
</evidence>
<gene>
    <name evidence="8" type="ORF">AFUS01_LOCUS27092</name>
</gene>
<evidence type="ECO:0000256" key="2">
    <source>
        <dbReference type="ARBA" id="ARBA00006145"/>
    </source>
</evidence>
<dbReference type="OrthoDB" id="6159864at2759"/>
<organism evidence="8 9">
    <name type="scientific">Allacma fusca</name>
    <dbReference type="NCBI Taxonomy" id="39272"/>
    <lineage>
        <taxon>Eukaryota</taxon>
        <taxon>Metazoa</taxon>
        <taxon>Ecdysozoa</taxon>
        <taxon>Arthropoda</taxon>
        <taxon>Hexapoda</taxon>
        <taxon>Collembola</taxon>
        <taxon>Symphypleona</taxon>
        <taxon>Sminthuridae</taxon>
        <taxon>Allacma</taxon>
    </lineage>
</organism>
<feature type="chain" id="PRO_5035198663" description="Adipokinetic hormone 1" evidence="7">
    <location>
        <begin position="27"/>
        <end position="92"/>
    </location>
</feature>
<evidence type="ECO:0000256" key="3">
    <source>
        <dbReference type="ARBA" id="ARBA00022525"/>
    </source>
</evidence>
<evidence type="ECO:0000256" key="4">
    <source>
        <dbReference type="ARBA" id="ARBA00022729"/>
    </source>
</evidence>
<keyword evidence="5" id="KW-0027">Amidation</keyword>
<dbReference type="AlphaFoldDB" id="A0A8J2KNQ8"/>
<feature type="signal peptide" evidence="7">
    <location>
        <begin position="1"/>
        <end position="26"/>
    </location>
</feature>
<name>A0A8J2KNQ8_9HEXA</name>
<dbReference type="InterPro" id="IPR002047">
    <property type="entry name" value="Adipokinetic_hormone_CS"/>
</dbReference>
<keyword evidence="6" id="KW-0873">Pyrrolidone carboxylic acid</keyword>
<keyword evidence="9" id="KW-1185">Reference proteome</keyword>
<evidence type="ECO:0000256" key="1">
    <source>
        <dbReference type="ARBA" id="ARBA00004613"/>
    </source>
</evidence>
<dbReference type="InterPro" id="IPR010475">
    <property type="entry name" value="AKH/RPCH_hormone"/>
</dbReference>
<comment type="similarity">
    <text evidence="2">Belongs to the AKH/HRTH/RPCH family.</text>
</comment>
<accession>A0A8J2KNQ8</accession>
<reference evidence="8" key="1">
    <citation type="submission" date="2021-06" db="EMBL/GenBank/DDBJ databases">
        <authorList>
            <person name="Hodson N. C."/>
            <person name="Mongue J. A."/>
            <person name="Jaron S. K."/>
        </authorList>
    </citation>
    <scope>NUCLEOTIDE SEQUENCE</scope>
</reference>
<keyword evidence="3" id="KW-0964">Secreted</keyword>
<comment type="caution">
    <text evidence="8">The sequence shown here is derived from an EMBL/GenBank/DDBJ whole genome shotgun (WGS) entry which is preliminary data.</text>
</comment>
<proteinExistence type="inferred from homology"/>
<evidence type="ECO:0000313" key="8">
    <source>
        <dbReference type="EMBL" id="CAG7816474.1"/>
    </source>
</evidence>
<dbReference type="Proteomes" id="UP000708208">
    <property type="component" value="Unassembled WGS sequence"/>
</dbReference>
<evidence type="ECO:0000313" key="9">
    <source>
        <dbReference type="Proteomes" id="UP000708208"/>
    </source>
</evidence>
<dbReference type="GO" id="GO:0005576">
    <property type="term" value="C:extracellular region"/>
    <property type="evidence" value="ECO:0007669"/>
    <property type="project" value="UniProtKB-SubCell"/>
</dbReference>
<evidence type="ECO:0000256" key="5">
    <source>
        <dbReference type="ARBA" id="ARBA00022815"/>
    </source>
</evidence>
<sequence>MSQLRAGFYIALVMAIAVLAVTVVEAQVNFSPSWGKRASVTMTQGGTEDFSQFPENCKIPLDSVVRIQKLIQLEAHKLMRCETLSGDVQRRK</sequence>
<dbReference type="Pfam" id="PF06377">
    <property type="entry name" value="Adipokin_hormo"/>
    <property type="match status" value="1"/>
</dbReference>
<dbReference type="EMBL" id="CAJVCH010371110">
    <property type="protein sequence ID" value="CAG7816474.1"/>
    <property type="molecule type" value="Genomic_DNA"/>
</dbReference>
<evidence type="ECO:0008006" key="10">
    <source>
        <dbReference type="Google" id="ProtNLM"/>
    </source>
</evidence>
<evidence type="ECO:0000256" key="6">
    <source>
        <dbReference type="ARBA" id="ARBA00023283"/>
    </source>
</evidence>
<protein>
    <recommendedName>
        <fullName evidence="10">Adipokinetic hormone 1</fullName>
    </recommendedName>
</protein>
<keyword evidence="4 7" id="KW-0732">Signal</keyword>